<evidence type="ECO:0000313" key="9">
    <source>
        <dbReference type="Proteomes" id="UP001473302"/>
    </source>
</evidence>
<feature type="compositionally biased region" description="Polar residues" evidence="6">
    <location>
        <begin position="37"/>
        <end position="47"/>
    </location>
</feature>
<dbReference type="PROSITE" id="PS00657">
    <property type="entry name" value="FORK_HEAD_1"/>
    <property type="match status" value="1"/>
</dbReference>
<dbReference type="InterPro" id="IPR045912">
    <property type="entry name" value="FOXJ2/3-like"/>
</dbReference>
<feature type="region of interest" description="Disordered" evidence="6">
    <location>
        <begin position="1"/>
        <end position="180"/>
    </location>
</feature>
<evidence type="ECO:0000259" key="7">
    <source>
        <dbReference type="PROSITE" id="PS50039"/>
    </source>
</evidence>
<dbReference type="InterPro" id="IPR018122">
    <property type="entry name" value="TF_fork_head_CS_1"/>
</dbReference>
<feature type="domain" description="Fork-head" evidence="7">
    <location>
        <begin position="182"/>
        <end position="259"/>
    </location>
</feature>
<comment type="caution">
    <text evidence="8">The sequence shown here is derived from an EMBL/GenBank/DDBJ whole genome shotgun (WGS) entry which is preliminary data.</text>
</comment>
<feature type="compositionally biased region" description="Low complexity" evidence="6">
    <location>
        <begin position="48"/>
        <end position="59"/>
    </location>
</feature>
<organism evidence="8 9">
    <name type="scientific">Mucor flavus</name>
    <dbReference type="NCBI Taxonomy" id="439312"/>
    <lineage>
        <taxon>Eukaryota</taxon>
        <taxon>Fungi</taxon>
        <taxon>Fungi incertae sedis</taxon>
        <taxon>Mucoromycota</taxon>
        <taxon>Mucoromycotina</taxon>
        <taxon>Mucoromycetes</taxon>
        <taxon>Mucorales</taxon>
        <taxon>Mucorineae</taxon>
        <taxon>Mucoraceae</taxon>
        <taxon>Mucor</taxon>
    </lineage>
</organism>
<feature type="compositionally biased region" description="Low complexity" evidence="6">
    <location>
        <begin position="503"/>
        <end position="516"/>
    </location>
</feature>
<feature type="DNA-binding region" description="Fork-head" evidence="5">
    <location>
        <begin position="182"/>
        <end position="259"/>
    </location>
</feature>
<dbReference type="InterPro" id="IPR036390">
    <property type="entry name" value="WH_DNA-bd_sf"/>
</dbReference>
<dbReference type="Pfam" id="PF00250">
    <property type="entry name" value="Forkhead"/>
    <property type="match status" value="1"/>
</dbReference>
<keyword evidence="9" id="KW-1185">Reference proteome</keyword>
<dbReference type="InterPro" id="IPR001766">
    <property type="entry name" value="Fork_head_dom"/>
</dbReference>
<keyword evidence="4 5" id="KW-0539">Nucleus</keyword>
<dbReference type="PANTHER" id="PTHR46078">
    <property type="entry name" value="FORKHEAD BOX PROTEIN J2 FAMILY MEMBER"/>
    <property type="match status" value="1"/>
</dbReference>
<feature type="compositionally biased region" description="Polar residues" evidence="6">
    <location>
        <begin position="318"/>
        <end position="330"/>
    </location>
</feature>
<dbReference type="InterPro" id="IPR036388">
    <property type="entry name" value="WH-like_DNA-bd_sf"/>
</dbReference>
<evidence type="ECO:0000256" key="4">
    <source>
        <dbReference type="ARBA" id="ARBA00023242"/>
    </source>
</evidence>
<protein>
    <recommendedName>
        <fullName evidence="7">Fork-head domain-containing protein</fullName>
    </recommendedName>
</protein>
<dbReference type="Gene3D" id="1.10.10.10">
    <property type="entry name" value="Winged helix-like DNA-binding domain superfamily/Winged helix DNA-binding domain"/>
    <property type="match status" value="1"/>
</dbReference>
<keyword evidence="2 5" id="KW-0238">DNA-binding</keyword>
<evidence type="ECO:0000256" key="6">
    <source>
        <dbReference type="SAM" id="MobiDB-lite"/>
    </source>
</evidence>
<dbReference type="SMART" id="SM00339">
    <property type="entry name" value="FH"/>
    <property type="match status" value="1"/>
</dbReference>
<evidence type="ECO:0000313" key="8">
    <source>
        <dbReference type="EMBL" id="GAA5811941.1"/>
    </source>
</evidence>
<dbReference type="SUPFAM" id="SSF46785">
    <property type="entry name" value="Winged helix' DNA-binding domain"/>
    <property type="match status" value="1"/>
</dbReference>
<evidence type="ECO:0000256" key="1">
    <source>
        <dbReference type="ARBA" id="ARBA00023015"/>
    </source>
</evidence>
<feature type="compositionally biased region" description="Low complexity" evidence="6">
    <location>
        <begin position="108"/>
        <end position="125"/>
    </location>
</feature>
<feature type="compositionally biased region" description="Polar residues" evidence="6">
    <location>
        <begin position="1"/>
        <end position="25"/>
    </location>
</feature>
<comment type="subcellular location">
    <subcellularLocation>
        <location evidence="5">Nucleus</location>
    </subcellularLocation>
</comment>
<gene>
    <name evidence="8" type="ORF">MFLAVUS_005388</name>
</gene>
<dbReference type="InterPro" id="IPR030456">
    <property type="entry name" value="TF_fork_head_CS_2"/>
</dbReference>
<proteinExistence type="predicted"/>
<accession>A0ABP9YYM9</accession>
<feature type="compositionally biased region" description="Polar residues" evidence="6">
    <location>
        <begin position="147"/>
        <end position="157"/>
    </location>
</feature>
<feature type="compositionally biased region" description="Low complexity" evidence="6">
    <location>
        <begin position="400"/>
        <end position="412"/>
    </location>
</feature>
<feature type="compositionally biased region" description="Polar residues" evidence="6">
    <location>
        <begin position="97"/>
        <end position="107"/>
    </location>
</feature>
<evidence type="ECO:0000256" key="3">
    <source>
        <dbReference type="ARBA" id="ARBA00023163"/>
    </source>
</evidence>
<name>A0ABP9YYM9_9FUNG</name>
<dbReference type="PANTHER" id="PTHR46078:SF2">
    <property type="entry name" value="FORK-HEAD DOMAIN-CONTAINING PROTEIN"/>
    <property type="match status" value="1"/>
</dbReference>
<feature type="region of interest" description="Disordered" evidence="6">
    <location>
        <begin position="274"/>
        <end position="336"/>
    </location>
</feature>
<evidence type="ECO:0000256" key="2">
    <source>
        <dbReference type="ARBA" id="ARBA00023125"/>
    </source>
</evidence>
<feature type="compositionally biased region" description="Basic and acidic residues" evidence="6">
    <location>
        <begin position="169"/>
        <end position="180"/>
    </location>
</feature>
<evidence type="ECO:0000256" key="5">
    <source>
        <dbReference type="PROSITE-ProRule" id="PRU00089"/>
    </source>
</evidence>
<feature type="compositionally biased region" description="Polar residues" evidence="6">
    <location>
        <begin position="538"/>
        <end position="547"/>
    </location>
</feature>
<dbReference type="PROSITE" id="PS50039">
    <property type="entry name" value="FORK_HEAD_3"/>
    <property type="match status" value="1"/>
</dbReference>
<dbReference type="Proteomes" id="UP001473302">
    <property type="component" value="Unassembled WGS sequence"/>
</dbReference>
<dbReference type="EMBL" id="BAABUK010000011">
    <property type="protein sequence ID" value="GAA5811941.1"/>
    <property type="molecule type" value="Genomic_DNA"/>
</dbReference>
<dbReference type="CDD" id="cd00059">
    <property type="entry name" value="FH_FOX"/>
    <property type="match status" value="1"/>
</dbReference>
<feature type="region of interest" description="Disordered" evidence="6">
    <location>
        <begin position="397"/>
        <end position="547"/>
    </location>
</feature>
<reference evidence="8 9" key="1">
    <citation type="submission" date="2024-04" db="EMBL/GenBank/DDBJ databases">
        <title>genome sequences of Mucor flavus KT1a and Helicostylum pulchrum KT1b strains isolated from the surface of a dry-aged beef.</title>
        <authorList>
            <person name="Toyotome T."/>
            <person name="Hosono M."/>
            <person name="Torimaru M."/>
            <person name="Fukuda K."/>
            <person name="Mikami N."/>
        </authorList>
    </citation>
    <scope>NUCLEOTIDE SEQUENCE [LARGE SCALE GENOMIC DNA]</scope>
    <source>
        <strain evidence="8 9">KT1a</strain>
    </source>
</reference>
<keyword evidence="1" id="KW-0805">Transcription regulation</keyword>
<feature type="compositionally biased region" description="Polar residues" evidence="6">
    <location>
        <begin position="296"/>
        <end position="311"/>
    </location>
</feature>
<keyword evidence="3" id="KW-0804">Transcription</keyword>
<dbReference type="PRINTS" id="PR00053">
    <property type="entry name" value="FORKHEAD"/>
</dbReference>
<feature type="compositionally biased region" description="Polar residues" evidence="6">
    <location>
        <begin position="461"/>
        <end position="471"/>
    </location>
</feature>
<dbReference type="PROSITE" id="PS00658">
    <property type="entry name" value="FORK_HEAD_2"/>
    <property type="match status" value="1"/>
</dbReference>
<sequence length="547" mass="60649">MTELHNNTNNTSFDWLERNNNNNYSTEDHRYQQQQQLPPINQMSSSVTATNNNNTENNNPSLGFQPLGTSSHNLLDDESRRSISTPYGASSSSSSSWMNHQHNNSNPTATTTNTTATTANTTTTTGYSPRDSCDLSYDGEEYHHNHGQPTPSPSASTERSRSKKHRTPSTRDIHVEKNTEGKPPYSYATLIKYAIENSLRKKLTLSEIYQWVIDHYPYYGSAGTGWKNSIRHNLSLNKSFVRVPRPINEPGKGSYWQVDYRAAEAELRSKTTMAVRGRANRSGSDPVGNPYRPDSSWASLSNNNTPFASQRFSRDSRSMSLDSNMNNKTFNGSSPNSTAAAAAAAAAANNMNYSTSSYYSGGGGYGGSYTNGSRHNSLSNRHSAEFSRSSSYMGYDMYANNNTSSTNTSDNSIPPQTQQHYHGRMHPNINSLYENNNHHHHQQQQQQQQQQHHHQPPYGQMYSSGYTSYGATPTPAIEEKEQEGAATAGHSFSTPQPHFRRIPTSSPTLTTTTSTSPSPPQPDTKRSTSANKKACAVGNNNEYDWIA</sequence>